<evidence type="ECO:0000256" key="1">
    <source>
        <dbReference type="SAM" id="MobiDB-lite"/>
    </source>
</evidence>
<feature type="domain" description="Glycine zipper 2TM" evidence="3">
    <location>
        <begin position="29"/>
        <end position="65"/>
    </location>
</feature>
<reference evidence="4 5" key="1">
    <citation type="submission" date="2016-10" db="EMBL/GenBank/DDBJ databases">
        <authorList>
            <person name="Varghese N."/>
            <person name="Submissions S."/>
        </authorList>
    </citation>
    <scope>NUCLEOTIDE SEQUENCE [LARGE SCALE GENOMIC DNA]</scope>
    <source>
        <strain evidence="4 5">DSM 22022</strain>
    </source>
</reference>
<protein>
    <submittedName>
        <fullName evidence="4">Glycine zipper 2TM domain-containing protein</fullName>
    </submittedName>
</protein>
<sequence length="121" mass="13712">MKSILAKGLILALLTTSVSAYALNRQQHDTVVGAALGGVAGAVLGNDVTSTVAGAALGGVVGSQWNANKQRDDHYRVGDRRHHRDFDRLRYEDRRHHPKERYFAHHKPKHSDYREMRRHRH</sequence>
<keyword evidence="5" id="KW-1185">Reference proteome</keyword>
<keyword evidence="2" id="KW-0732">Signal</keyword>
<dbReference type="Pfam" id="PF05433">
    <property type="entry name" value="Rick_17kDa_Anti"/>
    <property type="match status" value="1"/>
</dbReference>
<feature type="signal peptide" evidence="2">
    <location>
        <begin position="1"/>
        <end position="22"/>
    </location>
</feature>
<evidence type="ECO:0000259" key="3">
    <source>
        <dbReference type="Pfam" id="PF05433"/>
    </source>
</evidence>
<organism evidence="4 5">
    <name type="scientific">Basfia succiniciproducens</name>
    <dbReference type="NCBI Taxonomy" id="653940"/>
    <lineage>
        <taxon>Bacteria</taxon>
        <taxon>Pseudomonadati</taxon>
        <taxon>Pseudomonadota</taxon>
        <taxon>Gammaproteobacteria</taxon>
        <taxon>Pasteurellales</taxon>
        <taxon>Pasteurellaceae</taxon>
        <taxon>Basfia</taxon>
    </lineage>
</organism>
<feature type="chain" id="PRO_5047236397" evidence="2">
    <location>
        <begin position="23"/>
        <end position="121"/>
    </location>
</feature>
<name>A0A1G5D6B4_9PAST</name>
<dbReference type="Proteomes" id="UP000199588">
    <property type="component" value="Unassembled WGS sequence"/>
</dbReference>
<gene>
    <name evidence="4" type="ORF">SAMN02910354_01477</name>
</gene>
<evidence type="ECO:0000313" key="5">
    <source>
        <dbReference type="Proteomes" id="UP000199588"/>
    </source>
</evidence>
<proteinExistence type="predicted"/>
<evidence type="ECO:0000256" key="2">
    <source>
        <dbReference type="SAM" id="SignalP"/>
    </source>
</evidence>
<dbReference type="InterPro" id="IPR008816">
    <property type="entry name" value="Gly_zipper_2TM_dom"/>
</dbReference>
<dbReference type="RefSeq" id="WP_011201360.1">
    <property type="nucleotide sequence ID" value="NZ_CP015031.1"/>
</dbReference>
<comment type="caution">
    <text evidence="4">The sequence shown here is derived from an EMBL/GenBank/DDBJ whole genome shotgun (WGS) entry which is preliminary data.</text>
</comment>
<accession>A0A1G5D6B4</accession>
<feature type="region of interest" description="Disordered" evidence="1">
    <location>
        <begin position="72"/>
        <end position="121"/>
    </location>
</feature>
<dbReference type="EMBL" id="FMUQ01000011">
    <property type="protein sequence ID" value="SCY10176.1"/>
    <property type="molecule type" value="Genomic_DNA"/>
</dbReference>
<evidence type="ECO:0000313" key="4">
    <source>
        <dbReference type="EMBL" id="SCY10176.1"/>
    </source>
</evidence>
<feature type="compositionally biased region" description="Basic and acidic residues" evidence="1">
    <location>
        <begin position="72"/>
        <end position="103"/>
    </location>
</feature>